<feature type="compositionally biased region" description="Acidic residues" evidence="8">
    <location>
        <begin position="845"/>
        <end position="857"/>
    </location>
</feature>
<keyword evidence="4" id="KW-0255">Endonuclease</keyword>
<feature type="compositionally biased region" description="Acidic residues" evidence="8">
    <location>
        <begin position="375"/>
        <end position="384"/>
    </location>
</feature>
<dbReference type="PROSITE" id="PS50994">
    <property type="entry name" value="INTEGRASE"/>
    <property type="match status" value="1"/>
</dbReference>
<feature type="region of interest" description="Disordered" evidence="8">
    <location>
        <begin position="370"/>
        <end position="389"/>
    </location>
</feature>
<dbReference type="SUPFAM" id="SSF56672">
    <property type="entry name" value="DNA/RNA polymerases"/>
    <property type="match status" value="1"/>
</dbReference>
<evidence type="ECO:0000256" key="4">
    <source>
        <dbReference type="ARBA" id="ARBA00022759"/>
    </source>
</evidence>
<dbReference type="GO" id="GO:0016787">
    <property type="term" value="F:hydrolase activity"/>
    <property type="evidence" value="ECO:0007669"/>
    <property type="project" value="UniProtKB-KW"/>
</dbReference>
<dbReference type="InterPro" id="IPR050951">
    <property type="entry name" value="Retrovirus_Pol_polyprotein"/>
</dbReference>
<name>W4JN18_HETIT</name>
<keyword evidence="1" id="KW-0808">Transferase</keyword>
<keyword evidence="6" id="KW-0694">RNA-binding</keyword>
<accession>W4JN18</accession>
<dbReference type="InterPro" id="IPR041373">
    <property type="entry name" value="RT_RNaseH"/>
</dbReference>
<dbReference type="GO" id="GO:0003964">
    <property type="term" value="F:RNA-directed DNA polymerase activity"/>
    <property type="evidence" value="ECO:0007669"/>
    <property type="project" value="UniProtKB-KW"/>
</dbReference>
<dbReference type="PANTHER" id="PTHR37984:SF5">
    <property type="entry name" value="PROTEIN NYNRIN-LIKE"/>
    <property type="match status" value="1"/>
</dbReference>
<dbReference type="RefSeq" id="XP_009553333.1">
    <property type="nucleotide sequence ID" value="XM_009555038.1"/>
</dbReference>
<sequence length="876" mass="99222">MGWTNSVPIFHDDVTHILQPEIPDTTIPFIDDVPIRGPPTRYELPNGGFETHPDNPGIRRFVWEHFQGLNRVVQRMKYSGGTFSGHKATLCAAEITVVGHRCTYEGRLPDESRVESIMKWGPCRDLSDVRAFLGTIGVVRIFIRNFAHRAHALTMLTRKDFPFVFGPDQIAAQDDLRSALLESPALRPIDYGSAANVILAVDTSQIAVGFHLCQCALDNPRVRYYARFGSITLNDRESRFSQPKLELYGLFRALRSLKMYLIGVRNLIVEVDARYIKGMLTNPDLEPSASINRWIVSILTFHFTLVHVPGTSHGPDGLSRRPPQPSDRPEPEDDFDDWIDNLYGFLHQINNTFPTSNSTSTTAIFTSSLVGDPSTDTDSDDEGPTIDYSDIPRSQKALEAEERLWLVRDWHRTLVRPPSLSDSEYATFLRYCTEFFIAADKLWRKDSHGRHKIVAAPSSRITILTAAHDDVAHKGFYATTALVAERFWWPHMRQDISWFVRTCHLCQIRQTRNVLIPPTVATPAPLFAKMYMDTMHMPTAGGFKYLVQGRCSVSHYPEFRMLRRETSSALADWIFEDIMCRWGTLVEIVSDNGPAFVKALDQLAKKYHVRHIRISGYNSRANGIAERPHFDVRQALFKTVDGDQAKWNRAAHFVFWADRITVWRRMGCSPYFTATGTHPLLPLDIAEATYLLPPPTTTLSTTDLIARRAIALQKRRSDLAHLRSSVVGARVQAAVRFEQQHSATLRDFNFHRGSLVLMRNTAIEKALNRKMRPRYLGPLLVISRNRGGAYILAELDGSVFDRPVAAFRIIPYFARRSLKLADIEALLDISQERLRAMEESRSSNDDAEDDDADEENTDTSSIRSAEDDDAGSATSD</sequence>
<protein>
    <recommendedName>
        <fullName evidence="9">Integrase catalytic domain-containing protein</fullName>
    </recommendedName>
</protein>
<dbReference type="InterPro" id="IPR036397">
    <property type="entry name" value="RNaseH_sf"/>
</dbReference>
<dbReference type="Gene3D" id="1.10.340.70">
    <property type="match status" value="1"/>
</dbReference>
<evidence type="ECO:0000256" key="5">
    <source>
        <dbReference type="ARBA" id="ARBA00022801"/>
    </source>
</evidence>
<dbReference type="GeneID" id="20671721"/>
<dbReference type="Gene3D" id="3.30.420.10">
    <property type="entry name" value="Ribonuclease H-like superfamily/Ribonuclease H"/>
    <property type="match status" value="1"/>
</dbReference>
<dbReference type="PANTHER" id="PTHR37984">
    <property type="entry name" value="PROTEIN CBG26694"/>
    <property type="match status" value="1"/>
</dbReference>
<dbReference type="eggNOG" id="KOG0017">
    <property type="taxonomic scope" value="Eukaryota"/>
</dbReference>
<evidence type="ECO:0000259" key="9">
    <source>
        <dbReference type="PROSITE" id="PS50994"/>
    </source>
</evidence>
<evidence type="ECO:0000256" key="3">
    <source>
        <dbReference type="ARBA" id="ARBA00022722"/>
    </source>
</evidence>
<dbReference type="FunFam" id="1.10.340.70:FF:000001">
    <property type="entry name" value="Retrovirus-related Pol polyprotein from transposon gypsy-like Protein"/>
    <property type="match status" value="1"/>
</dbReference>
<dbReference type="Pfam" id="PF17921">
    <property type="entry name" value="Integrase_H2C2"/>
    <property type="match status" value="1"/>
</dbReference>
<feature type="region of interest" description="Disordered" evidence="8">
    <location>
        <begin position="837"/>
        <end position="876"/>
    </location>
</feature>
<dbReference type="AlphaFoldDB" id="W4JN18"/>
<dbReference type="GO" id="GO:0004519">
    <property type="term" value="F:endonuclease activity"/>
    <property type="evidence" value="ECO:0007669"/>
    <property type="project" value="UniProtKB-KW"/>
</dbReference>
<dbReference type="Gene3D" id="3.30.70.270">
    <property type="match status" value="1"/>
</dbReference>
<feature type="domain" description="Integrase catalytic" evidence="9">
    <location>
        <begin position="521"/>
        <end position="687"/>
    </location>
</feature>
<dbReference type="InParanoid" id="W4JN18"/>
<dbReference type="InterPro" id="IPR001584">
    <property type="entry name" value="Integrase_cat-core"/>
</dbReference>
<dbReference type="InterPro" id="IPR041588">
    <property type="entry name" value="Integrase_H2C2"/>
</dbReference>
<dbReference type="EMBL" id="KI925467">
    <property type="protein sequence ID" value="ETW74864.1"/>
    <property type="molecule type" value="Genomic_DNA"/>
</dbReference>
<dbReference type="GO" id="GO:0015074">
    <property type="term" value="P:DNA integration"/>
    <property type="evidence" value="ECO:0007669"/>
    <property type="project" value="InterPro"/>
</dbReference>
<dbReference type="Pfam" id="PF17917">
    <property type="entry name" value="RT_RNaseH"/>
    <property type="match status" value="1"/>
</dbReference>
<keyword evidence="3" id="KW-0540">Nuclease</keyword>
<evidence type="ECO:0000256" key="8">
    <source>
        <dbReference type="SAM" id="MobiDB-lite"/>
    </source>
</evidence>
<evidence type="ECO:0000313" key="11">
    <source>
        <dbReference type="Proteomes" id="UP000030671"/>
    </source>
</evidence>
<dbReference type="OrthoDB" id="446925at2759"/>
<keyword evidence="11" id="KW-1185">Reference proteome</keyword>
<evidence type="ECO:0000256" key="2">
    <source>
        <dbReference type="ARBA" id="ARBA00022695"/>
    </source>
</evidence>
<dbReference type="SUPFAM" id="SSF53098">
    <property type="entry name" value="Ribonuclease H-like"/>
    <property type="match status" value="1"/>
</dbReference>
<keyword evidence="5" id="KW-0378">Hydrolase</keyword>
<dbReference type="InterPro" id="IPR012337">
    <property type="entry name" value="RNaseH-like_sf"/>
</dbReference>
<reference evidence="10 11" key="1">
    <citation type="journal article" date="2012" name="New Phytol.">
        <title>Insight into trade-off between wood decay and parasitism from the genome of a fungal forest pathogen.</title>
        <authorList>
            <person name="Olson A."/>
            <person name="Aerts A."/>
            <person name="Asiegbu F."/>
            <person name="Belbahri L."/>
            <person name="Bouzid O."/>
            <person name="Broberg A."/>
            <person name="Canback B."/>
            <person name="Coutinho P.M."/>
            <person name="Cullen D."/>
            <person name="Dalman K."/>
            <person name="Deflorio G."/>
            <person name="van Diepen L.T."/>
            <person name="Dunand C."/>
            <person name="Duplessis S."/>
            <person name="Durling M."/>
            <person name="Gonthier P."/>
            <person name="Grimwood J."/>
            <person name="Fossdal C.G."/>
            <person name="Hansson D."/>
            <person name="Henrissat B."/>
            <person name="Hietala A."/>
            <person name="Himmelstrand K."/>
            <person name="Hoffmeister D."/>
            <person name="Hogberg N."/>
            <person name="James T.Y."/>
            <person name="Karlsson M."/>
            <person name="Kohler A."/>
            <person name="Kues U."/>
            <person name="Lee Y.H."/>
            <person name="Lin Y.C."/>
            <person name="Lind M."/>
            <person name="Lindquist E."/>
            <person name="Lombard V."/>
            <person name="Lucas S."/>
            <person name="Lunden K."/>
            <person name="Morin E."/>
            <person name="Murat C."/>
            <person name="Park J."/>
            <person name="Raffaello T."/>
            <person name="Rouze P."/>
            <person name="Salamov A."/>
            <person name="Schmutz J."/>
            <person name="Solheim H."/>
            <person name="Stahlberg J."/>
            <person name="Velez H."/>
            <person name="de Vries R.P."/>
            <person name="Wiebenga A."/>
            <person name="Woodward S."/>
            <person name="Yakovlev I."/>
            <person name="Garbelotto M."/>
            <person name="Martin F."/>
            <person name="Grigoriev I.V."/>
            <person name="Stenlid J."/>
        </authorList>
    </citation>
    <scope>NUCLEOTIDE SEQUENCE [LARGE SCALE GENOMIC DNA]</scope>
    <source>
        <strain evidence="10 11">TC 32-1</strain>
    </source>
</reference>
<gene>
    <name evidence="10" type="ORF">HETIRDRAFT_332284</name>
</gene>
<feature type="region of interest" description="Disordered" evidence="8">
    <location>
        <begin position="312"/>
        <end position="333"/>
    </location>
</feature>
<dbReference type="Proteomes" id="UP000030671">
    <property type="component" value="Unassembled WGS sequence"/>
</dbReference>
<dbReference type="InterPro" id="IPR043502">
    <property type="entry name" value="DNA/RNA_pol_sf"/>
</dbReference>
<dbReference type="HOGENOM" id="CLU_004645_0_1_1"/>
<proteinExistence type="predicted"/>
<evidence type="ECO:0000313" key="10">
    <source>
        <dbReference type="EMBL" id="ETW74864.1"/>
    </source>
</evidence>
<organism evidence="10 11">
    <name type="scientific">Heterobasidion irregulare (strain TC 32-1)</name>
    <dbReference type="NCBI Taxonomy" id="747525"/>
    <lineage>
        <taxon>Eukaryota</taxon>
        <taxon>Fungi</taxon>
        <taxon>Dikarya</taxon>
        <taxon>Basidiomycota</taxon>
        <taxon>Agaricomycotina</taxon>
        <taxon>Agaricomycetes</taxon>
        <taxon>Russulales</taxon>
        <taxon>Bondarzewiaceae</taxon>
        <taxon>Heterobasidion</taxon>
        <taxon>Heterobasidion annosum species complex</taxon>
    </lineage>
</organism>
<keyword evidence="2" id="KW-0548">Nucleotidyltransferase</keyword>
<dbReference type="KEGG" id="hir:HETIRDRAFT_332284"/>
<keyword evidence="7" id="KW-0695">RNA-directed DNA polymerase</keyword>
<dbReference type="GO" id="GO:0005634">
    <property type="term" value="C:nucleus"/>
    <property type="evidence" value="ECO:0007669"/>
    <property type="project" value="UniProtKB-ARBA"/>
</dbReference>
<dbReference type="GO" id="GO:0003723">
    <property type="term" value="F:RNA binding"/>
    <property type="evidence" value="ECO:0007669"/>
    <property type="project" value="UniProtKB-KW"/>
</dbReference>
<evidence type="ECO:0000256" key="6">
    <source>
        <dbReference type="ARBA" id="ARBA00022884"/>
    </source>
</evidence>
<evidence type="ECO:0000256" key="7">
    <source>
        <dbReference type="ARBA" id="ARBA00022918"/>
    </source>
</evidence>
<dbReference type="InterPro" id="IPR043128">
    <property type="entry name" value="Rev_trsase/Diguanyl_cyclase"/>
</dbReference>
<evidence type="ECO:0000256" key="1">
    <source>
        <dbReference type="ARBA" id="ARBA00022679"/>
    </source>
</evidence>